<keyword evidence="1" id="KW-0812">Transmembrane</keyword>
<comment type="caution">
    <text evidence="2">The sequence shown here is derived from an EMBL/GenBank/DDBJ whole genome shotgun (WGS) entry which is preliminary data.</text>
</comment>
<organism evidence="2 3">
    <name type="scientific">Flavobacterium aquidurense</name>
    <dbReference type="NCBI Taxonomy" id="362413"/>
    <lineage>
        <taxon>Bacteria</taxon>
        <taxon>Pseudomonadati</taxon>
        <taxon>Bacteroidota</taxon>
        <taxon>Flavobacteriia</taxon>
        <taxon>Flavobacteriales</taxon>
        <taxon>Flavobacteriaceae</taxon>
        <taxon>Flavobacterium</taxon>
    </lineage>
</organism>
<dbReference type="EMBL" id="JRLF01000012">
    <property type="protein sequence ID" value="KQB39396.1"/>
    <property type="molecule type" value="Genomic_DNA"/>
</dbReference>
<dbReference type="GeneID" id="29645579"/>
<dbReference type="AlphaFoldDB" id="A0A0N8VMI2"/>
<evidence type="ECO:0000313" key="3">
    <source>
        <dbReference type="Proteomes" id="UP000050443"/>
    </source>
</evidence>
<dbReference type="STRING" id="362413.RC62_1077"/>
<gene>
    <name evidence="2" type="ORF">RC62_1077</name>
</gene>
<evidence type="ECO:0000313" key="2">
    <source>
        <dbReference type="EMBL" id="KQB39396.1"/>
    </source>
</evidence>
<evidence type="ECO:0000256" key="1">
    <source>
        <dbReference type="SAM" id="Phobius"/>
    </source>
</evidence>
<sequence>MFYNKINSALEIKNKTNFVLLFSVIFLFFLSFNLFLNSKTSFLLQENSKKESLLNKVFALADNHTNAAISLEDIDLDNFFFISYKIFTYLQINSFDSRSILKDHQITIQFHLPLFLRYHALKIP</sequence>
<dbReference type="PATRIC" id="fig|362413.3.peg.1050"/>
<name>A0A0N8VMI2_9FLAO</name>
<dbReference type="Proteomes" id="UP000050443">
    <property type="component" value="Unassembled WGS sequence"/>
</dbReference>
<proteinExistence type="predicted"/>
<feature type="transmembrane region" description="Helical" evidence="1">
    <location>
        <begin position="18"/>
        <end position="36"/>
    </location>
</feature>
<protein>
    <submittedName>
        <fullName evidence="2">Uncharacterized protein</fullName>
    </submittedName>
</protein>
<accession>A0A0N8VMI2</accession>
<reference evidence="2 3" key="1">
    <citation type="submission" date="2014-09" db="EMBL/GenBank/DDBJ databases">
        <title>Genome sequence of Flavobacterium aquidurense RC62.</title>
        <authorList>
            <person name="Kim J.F."/>
            <person name="Kwak M.-J."/>
        </authorList>
    </citation>
    <scope>NUCLEOTIDE SEQUENCE [LARGE SCALE GENOMIC DNA]</scope>
    <source>
        <strain evidence="2 3">RC62</strain>
    </source>
</reference>
<keyword evidence="1" id="KW-1133">Transmembrane helix</keyword>
<keyword evidence="1" id="KW-0472">Membrane</keyword>